<organism evidence="2 3">
    <name type="scientific">Fodinibius halophilus</name>
    <dbReference type="NCBI Taxonomy" id="1736908"/>
    <lineage>
        <taxon>Bacteria</taxon>
        <taxon>Pseudomonadati</taxon>
        <taxon>Balneolota</taxon>
        <taxon>Balneolia</taxon>
        <taxon>Balneolales</taxon>
        <taxon>Balneolaceae</taxon>
        <taxon>Fodinibius</taxon>
    </lineage>
</organism>
<evidence type="ECO:0000313" key="2">
    <source>
        <dbReference type="EMBL" id="NGP87512.1"/>
    </source>
</evidence>
<dbReference type="EMBL" id="JAALLS010000003">
    <property type="protein sequence ID" value="NGP87512.1"/>
    <property type="molecule type" value="Genomic_DNA"/>
</dbReference>
<sequence length="71" mass="7839">MEFLLEHLELILTFIASVVIILLSGFTARKKGASFALGAIFGLLFNFIGLVILSLLPDKQPRHTENNNQAL</sequence>
<gene>
    <name evidence="2" type="ORF">G3569_04025</name>
</gene>
<keyword evidence="3" id="KW-1185">Reference proteome</keyword>
<proteinExistence type="predicted"/>
<feature type="transmembrane region" description="Helical" evidence="1">
    <location>
        <begin position="7"/>
        <end position="28"/>
    </location>
</feature>
<dbReference type="RefSeq" id="WP_165266329.1">
    <property type="nucleotide sequence ID" value="NZ_JAALLS010000003.1"/>
</dbReference>
<dbReference type="Proteomes" id="UP000479132">
    <property type="component" value="Unassembled WGS sequence"/>
</dbReference>
<keyword evidence="1" id="KW-1133">Transmembrane helix</keyword>
<evidence type="ECO:0000256" key="1">
    <source>
        <dbReference type="SAM" id="Phobius"/>
    </source>
</evidence>
<dbReference type="AlphaFoldDB" id="A0A6M1TB01"/>
<name>A0A6M1TB01_9BACT</name>
<reference evidence="2 3" key="1">
    <citation type="submission" date="2020-02" db="EMBL/GenBank/DDBJ databases">
        <title>Aliifodinibius halophilus 2W32, complete genome.</title>
        <authorList>
            <person name="Li Y."/>
            <person name="Wu S."/>
        </authorList>
    </citation>
    <scope>NUCLEOTIDE SEQUENCE [LARGE SCALE GENOMIC DNA]</scope>
    <source>
        <strain evidence="2 3">2W32</strain>
    </source>
</reference>
<feature type="transmembrane region" description="Helical" evidence="1">
    <location>
        <begin position="34"/>
        <end position="56"/>
    </location>
</feature>
<keyword evidence="1" id="KW-0472">Membrane</keyword>
<accession>A0A6M1TB01</accession>
<comment type="caution">
    <text evidence="2">The sequence shown here is derived from an EMBL/GenBank/DDBJ whole genome shotgun (WGS) entry which is preliminary data.</text>
</comment>
<protein>
    <submittedName>
        <fullName evidence="2">Uncharacterized protein</fullName>
    </submittedName>
</protein>
<keyword evidence="1" id="KW-0812">Transmembrane</keyword>
<evidence type="ECO:0000313" key="3">
    <source>
        <dbReference type="Proteomes" id="UP000479132"/>
    </source>
</evidence>